<sequence length="363" mass="39804">MRSILVYIALCKMNRLEAYDAPSWIPRSIDVLPSSRVQLSQLPTPIHPWQGFPSVDIKRDDYTGSEMSGNKVRKLEFLLAHAIELGATDIVTVGGLQSNHCRATAVAARRLGLKPHLILRGEAQDALGRDGNLFIDRLFSAEIHMASDSEFEQLGGQGLVDRLVSQLEAQNKTVYGFPSGGSNAMGTWGYIEATRELLDQGLNTYERVYLACGSGGTTAGLALAFKLANVQPNLIGLCVDDSPEFFYNKIYSILQNLLGEITLRRVFPTKQSLQAYLRLEQSKGQGYAISTDSELRFISNCARDSGVLLDPVYTGKAALGMVNDLQKYPLSSSSQRALFIHTGGLLGIFPKANQIDSILQSER</sequence>
<proteinExistence type="inferred from homology"/>
<dbReference type="EMBL" id="HBIJ01013882">
    <property type="protein sequence ID" value="CAE0368568.1"/>
    <property type="molecule type" value="Transcribed_RNA"/>
</dbReference>
<feature type="modified residue" description="N6-(pyridoxal phosphate)lysine" evidence="5">
    <location>
        <position position="71"/>
    </location>
</feature>
<dbReference type="AlphaFoldDB" id="A0A7S3JXU0"/>
<organism evidence="7">
    <name type="scientific">Aureoumbra lagunensis</name>
    <dbReference type="NCBI Taxonomy" id="44058"/>
    <lineage>
        <taxon>Eukaryota</taxon>
        <taxon>Sar</taxon>
        <taxon>Stramenopiles</taxon>
        <taxon>Ochrophyta</taxon>
        <taxon>Pelagophyceae</taxon>
        <taxon>Pelagomonadales</taxon>
        <taxon>Aureoumbra</taxon>
    </lineage>
</organism>
<dbReference type="InterPro" id="IPR027278">
    <property type="entry name" value="ACCD_DCysDesulf"/>
</dbReference>
<feature type="active site" description="Nucleophile" evidence="4">
    <location>
        <position position="98"/>
    </location>
</feature>
<dbReference type="SUPFAM" id="SSF53686">
    <property type="entry name" value="Tryptophan synthase beta subunit-like PLP-dependent enzymes"/>
    <property type="match status" value="1"/>
</dbReference>
<comment type="similarity">
    <text evidence="2">Belongs to the ACC deaminase/D-cysteine desulfhydrase family.</text>
</comment>
<dbReference type="PANTHER" id="PTHR43780">
    <property type="entry name" value="1-AMINOCYCLOPROPANE-1-CARBOXYLATE DEAMINASE-RELATED"/>
    <property type="match status" value="1"/>
</dbReference>
<comment type="cofactor">
    <cofactor evidence="1">
        <name>pyridoxal 5'-phosphate</name>
        <dbReference type="ChEBI" id="CHEBI:597326"/>
    </cofactor>
</comment>
<evidence type="ECO:0000313" key="7">
    <source>
        <dbReference type="EMBL" id="CAE0368568.1"/>
    </source>
</evidence>
<dbReference type="PIRSF" id="PIRSF006278">
    <property type="entry name" value="ACCD_DCysDesulf"/>
    <property type="match status" value="1"/>
</dbReference>
<accession>A0A7S3JXU0</accession>
<dbReference type="GO" id="GO:0019148">
    <property type="term" value="F:D-cysteine desulfhydrase activity"/>
    <property type="evidence" value="ECO:0007669"/>
    <property type="project" value="TreeGrafter"/>
</dbReference>
<evidence type="ECO:0000256" key="4">
    <source>
        <dbReference type="PIRSR" id="PIRSR006278-1"/>
    </source>
</evidence>
<dbReference type="Gene3D" id="3.40.50.1100">
    <property type="match status" value="2"/>
</dbReference>
<dbReference type="InterPro" id="IPR036052">
    <property type="entry name" value="TrpB-like_PALP_sf"/>
</dbReference>
<dbReference type="InterPro" id="IPR001926">
    <property type="entry name" value="TrpB-like_PALP"/>
</dbReference>
<evidence type="ECO:0000256" key="2">
    <source>
        <dbReference type="ARBA" id="ARBA00008639"/>
    </source>
</evidence>
<evidence type="ECO:0000256" key="5">
    <source>
        <dbReference type="PIRSR" id="PIRSR006278-2"/>
    </source>
</evidence>
<gene>
    <name evidence="7" type="ORF">ALAG00032_LOCUS9331</name>
</gene>
<dbReference type="Pfam" id="PF00291">
    <property type="entry name" value="PALP"/>
    <property type="match status" value="1"/>
</dbReference>
<reference evidence="7" key="1">
    <citation type="submission" date="2021-01" db="EMBL/GenBank/DDBJ databases">
        <authorList>
            <person name="Corre E."/>
            <person name="Pelletier E."/>
            <person name="Niang G."/>
            <person name="Scheremetjew M."/>
            <person name="Finn R."/>
            <person name="Kale V."/>
            <person name="Holt S."/>
            <person name="Cochrane G."/>
            <person name="Meng A."/>
            <person name="Brown T."/>
            <person name="Cohen L."/>
        </authorList>
    </citation>
    <scope>NUCLEOTIDE SEQUENCE</scope>
    <source>
        <strain evidence="7">CCMP1510</strain>
    </source>
</reference>
<protein>
    <recommendedName>
        <fullName evidence="6">Tryptophan synthase beta chain-like PALP domain-containing protein</fullName>
    </recommendedName>
</protein>
<evidence type="ECO:0000256" key="1">
    <source>
        <dbReference type="ARBA" id="ARBA00001933"/>
    </source>
</evidence>
<name>A0A7S3JXU0_9STRA</name>
<evidence type="ECO:0000259" key="6">
    <source>
        <dbReference type="Pfam" id="PF00291"/>
    </source>
</evidence>
<dbReference type="PANTHER" id="PTHR43780:SF2">
    <property type="entry name" value="1-AMINOCYCLOPROPANE-1-CARBOXYLATE DEAMINASE-RELATED"/>
    <property type="match status" value="1"/>
</dbReference>
<keyword evidence="3 5" id="KW-0663">Pyridoxal phosphate</keyword>
<feature type="domain" description="Tryptophan synthase beta chain-like PALP" evidence="6">
    <location>
        <begin position="39"/>
        <end position="343"/>
    </location>
</feature>
<evidence type="ECO:0000256" key="3">
    <source>
        <dbReference type="ARBA" id="ARBA00022898"/>
    </source>
</evidence>